<proteinExistence type="predicted"/>
<dbReference type="Gene3D" id="2.170.130.10">
    <property type="entry name" value="TonB-dependent receptor, plug domain"/>
    <property type="match status" value="1"/>
</dbReference>
<evidence type="ECO:0000256" key="5">
    <source>
        <dbReference type="ARBA" id="ARBA00022729"/>
    </source>
</evidence>
<dbReference type="Gene3D" id="2.40.170.20">
    <property type="entry name" value="TonB-dependent receptor, beta-barrel domain"/>
    <property type="match status" value="1"/>
</dbReference>
<reference evidence="10 11" key="1">
    <citation type="submission" date="2019-01" db="EMBL/GenBank/DDBJ databases">
        <title>Filimonas sp. strain TTM-71.</title>
        <authorList>
            <person name="Chen W.-M."/>
        </authorList>
    </citation>
    <scope>NUCLEOTIDE SEQUENCE [LARGE SCALE GENOMIC DNA]</scope>
    <source>
        <strain evidence="10 11">TTM-71</strain>
    </source>
</reference>
<keyword evidence="3" id="KW-1134">Transmembrane beta strand</keyword>
<keyword evidence="4" id="KW-0812">Transmembrane</keyword>
<dbReference type="InterPro" id="IPR037066">
    <property type="entry name" value="Plug_dom_sf"/>
</dbReference>
<comment type="caution">
    <text evidence="10">The sequence shown here is derived from an EMBL/GenBank/DDBJ whole genome shotgun (WGS) entry which is preliminary data.</text>
</comment>
<dbReference type="Pfam" id="PF14905">
    <property type="entry name" value="OMP_b-brl_3"/>
    <property type="match status" value="1"/>
</dbReference>
<dbReference type="InterPro" id="IPR036942">
    <property type="entry name" value="Beta-barrel_TonB_sf"/>
</dbReference>
<dbReference type="AlphaFoldDB" id="A0A4Q1DCN5"/>
<dbReference type="PANTHER" id="PTHR30069:SF29">
    <property type="entry name" value="HEMOGLOBIN AND HEMOGLOBIN-HAPTOGLOBIN-BINDING PROTEIN 1-RELATED"/>
    <property type="match status" value="1"/>
</dbReference>
<keyword evidence="10" id="KW-0675">Receptor</keyword>
<keyword evidence="7" id="KW-0998">Cell outer membrane</keyword>
<evidence type="ECO:0000259" key="9">
    <source>
        <dbReference type="Pfam" id="PF14905"/>
    </source>
</evidence>
<feature type="domain" description="Outer membrane protein beta-barrel" evidence="9">
    <location>
        <begin position="427"/>
        <end position="670"/>
    </location>
</feature>
<keyword evidence="5" id="KW-0732">Signal</keyword>
<evidence type="ECO:0000313" key="10">
    <source>
        <dbReference type="EMBL" id="RXK87212.1"/>
    </source>
</evidence>
<dbReference type="InterPro" id="IPR041700">
    <property type="entry name" value="OMP_b-brl_3"/>
</dbReference>
<keyword evidence="6" id="KW-0472">Membrane</keyword>
<dbReference type="GO" id="GO:0015344">
    <property type="term" value="F:siderophore uptake transmembrane transporter activity"/>
    <property type="evidence" value="ECO:0007669"/>
    <property type="project" value="TreeGrafter"/>
</dbReference>
<evidence type="ECO:0000256" key="3">
    <source>
        <dbReference type="ARBA" id="ARBA00022452"/>
    </source>
</evidence>
<keyword evidence="2" id="KW-0813">Transport</keyword>
<sequence length="691" mass="78916">MDHSEALKTLAAVFLTVIGMNLYAQQTGRDSIRMDTSVVKTLPHVTISTSGYKEVIPSQRLAGAHLKSLNSFSVADAIRYFAGVQVKDYGGIGGLKTVDIRSMGTNHMGVFYDGIQLGNAQNGQVDLGKFSMDNIESISLYNGQKSEIFQPAKDYGSSGSIYLRSRKPVFDSLKRTNFKGVFKTGSFDLVNPSLLLEQKLTKNINYSLSGEYVKSSGRYPFRYRRVFHESGNVAWDTTAIRENGDIDAKRVESGLYGNINRGWWNVKGYFYHSERGIPGAIVNNVWKRSQRQWDRNFFLQGSFQKNIVNGYDIQVNAKYANDYMRYLNPDTTLMYIDNNFRQREWYASVANKYSLSKKVDLNLSTDFQYNTLHSNLDGFVFPKRFTSLVSLAGAADLGAFKMQASVLGTFVHERITRGNTSVGDSAVAAPSRNEVTPAVFVSYKPFRKVDLNIRAFYKNIFRMPTFNDLYYTDIGNISLKPEFTHQYNIGFLYRINRPSSFLCDWQLQSDVYYNKVTDKIVAVLKGNSMYRWMIMNIGKVEIKGVDVVANQTFRFPGNVLLNVRAGYTYQKAQDMTESKNPEIQKLTYGGQIAYIPWHSGSLISSLQYQTWRLNYSFIYVGKRYHNSANIPENYEQPWYTSDLSASKEIKLNRCRFKVAGELNNVFSQDYDVVYNYPMPKRNFKIILSVEL</sequence>
<evidence type="ECO:0000256" key="1">
    <source>
        <dbReference type="ARBA" id="ARBA00004571"/>
    </source>
</evidence>
<dbReference type="PANTHER" id="PTHR30069">
    <property type="entry name" value="TONB-DEPENDENT OUTER MEMBRANE RECEPTOR"/>
    <property type="match status" value="1"/>
</dbReference>
<dbReference type="OrthoDB" id="9762903at2"/>
<evidence type="ECO:0000256" key="7">
    <source>
        <dbReference type="ARBA" id="ARBA00023237"/>
    </source>
</evidence>
<dbReference type="SUPFAM" id="SSF56935">
    <property type="entry name" value="Porins"/>
    <property type="match status" value="1"/>
</dbReference>
<feature type="domain" description="TonB-dependent receptor plug" evidence="8">
    <location>
        <begin position="63"/>
        <end position="146"/>
    </location>
</feature>
<name>A0A4Q1DCN5_9BACT</name>
<organism evidence="10 11">
    <name type="scientific">Filimonas effusa</name>
    <dbReference type="NCBI Taxonomy" id="2508721"/>
    <lineage>
        <taxon>Bacteria</taxon>
        <taxon>Pseudomonadati</taxon>
        <taxon>Bacteroidota</taxon>
        <taxon>Chitinophagia</taxon>
        <taxon>Chitinophagales</taxon>
        <taxon>Chitinophagaceae</taxon>
        <taxon>Filimonas</taxon>
    </lineage>
</organism>
<evidence type="ECO:0000256" key="4">
    <source>
        <dbReference type="ARBA" id="ARBA00022692"/>
    </source>
</evidence>
<dbReference type="InterPro" id="IPR012910">
    <property type="entry name" value="Plug_dom"/>
</dbReference>
<dbReference type="GO" id="GO:0009279">
    <property type="term" value="C:cell outer membrane"/>
    <property type="evidence" value="ECO:0007669"/>
    <property type="project" value="UniProtKB-SubCell"/>
</dbReference>
<dbReference type="GO" id="GO:0044718">
    <property type="term" value="P:siderophore transmembrane transport"/>
    <property type="evidence" value="ECO:0007669"/>
    <property type="project" value="TreeGrafter"/>
</dbReference>
<dbReference type="Pfam" id="PF07715">
    <property type="entry name" value="Plug"/>
    <property type="match status" value="1"/>
</dbReference>
<comment type="subcellular location">
    <subcellularLocation>
        <location evidence="1">Cell outer membrane</location>
        <topology evidence="1">Multi-pass membrane protein</topology>
    </subcellularLocation>
</comment>
<keyword evidence="11" id="KW-1185">Reference proteome</keyword>
<dbReference type="Proteomes" id="UP000290545">
    <property type="component" value="Unassembled WGS sequence"/>
</dbReference>
<gene>
    <name evidence="10" type="ORF">ESB13_10650</name>
</gene>
<evidence type="ECO:0000259" key="8">
    <source>
        <dbReference type="Pfam" id="PF07715"/>
    </source>
</evidence>
<protein>
    <submittedName>
        <fullName evidence="10">TonB-dependent receptor</fullName>
    </submittedName>
</protein>
<evidence type="ECO:0000313" key="11">
    <source>
        <dbReference type="Proteomes" id="UP000290545"/>
    </source>
</evidence>
<dbReference type="EMBL" id="SDHZ01000001">
    <property type="protein sequence ID" value="RXK87212.1"/>
    <property type="molecule type" value="Genomic_DNA"/>
</dbReference>
<dbReference type="InterPro" id="IPR039426">
    <property type="entry name" value="TonB-dep_rcpt-like"/>
</dbReference>
<evidence type="ECO:0000256" key="6">
    <source>
        <dbReference type="ARBA" id="ARBA00023136"/>
    </source>
</evidence>
<accession>A0A4Q1DCN5</accession>
<evidence type="ECO:0000256" key="2">
    <source>
        <dbReference type="ARBA" id="ARBA00022448"/>
    </source>
</evidence>
<dbReference type="RefSeq" id="WP_129002962.1">
    <property type="nucleotide sequence ID" value="NZ_SDHZ01000001.1"/>
</dbReference>